<feature type="transmembrane region" description="Helical" evidence="1">
    <location>
        <begin position="243"/>
        <end position="262"/>
    </location>
</feature>
<proteinExistence type="predicted"/>
<feature type="transmembrane region" description="Helical" evidence="1">
    <location>
        <begin position="508"/>
        <end position="529"/>
    </location>
</feature>
<organism evidence="2 3">
    <name type="scientific">Agrilactobacillus composti DSM 18527 = JCM 14202</name>
    <dbReference type="NCBI Taxonomy" id="1423734"/>
    <lineage>
        <taxon>Bacteria</taxon>
        <taxon>Bacillati</taxon>
        <taxon>Bacillota</taxon>
        <taxon>Bacilli</taxon>
        <taxon>Lactobacillales</taxon>
        <taxon>Lactobacillaceae</taxon>
        <taxon>Agrilactobacillus</taxon>
    </lineage>
</organism>
<keyword evidence="1" id="KW-1133">Transmembrane helix</keyword>
<feature type="transmembrane region" description="Helical" evidence="1">
    <location>
        <begin position="126"/>
        <end position="153"/>
    </location>
</feature>
<dbReference type="RefSeq" id="WP_035453248.1">
    <property type="nucleotide sequence ID" value="NZ_AZGA01000016.1"/>
</dbReference>
<dbReference type="EMBL" id="AZGA01000016">
    <property type="protein sequence ID" value="KRM35120.1"/>
    <property type="molecule type" value="Genomic_DNA"/>
</dbReference>
<feature type="transmembrane region" description="Helical" evidence="1">
    <location>
        <begin position="394"/>
        <end position="417"/>
    </location>
</feature>
<dbReference type="STRING" id="1423734.FC83_GL001247"/>
<evidence type="ECO:0000313" key="3">
    <source>
        <dbReference type="Proteomes" id="UP000051236"/>
    </source>
</evidence>
<sequence>MSVFAQSWTLLWLNLRKDWLKILVWLLVLAGVFIAVAAKFESIYGTPEQIKTISDTLMTPAMVSLFGVTPTGVTLNTGIVFASEMMVFWAILMIIFNYSLALGASRIPEENGITELVRGGYPVGRLAPLTAAALELTVVNGLFTIITALGVSATGMPGIDPAGNWLFALVLGLVGWAFGLIALIFAQLVADSRTAGIYNYLFFGIVYLIRMVTDIKNPDYTWWSPMGWVEKAEIYTYNHWTPVWLFLILGIVAFGIAARLNVTRDLGAGLIHIRSGKKTSHFLRGPLSLLWQLHGVSSLLWLVGLFIFGAMYGAVFNSIGKIANTTPMIQKLLGSGGLQHLATQQLLSFVGILGMIFALVAVLGGTMVLNHLFNDERAGYLALIQTRAISRTKLFWAYTLYSLVFTAILLWAGLMGTMVAGNAVLTHTLAYHYFNDVFISMVAVALLFVALNAAFIGLAPKFHGIVWIWLMLSFFISYFGKIMNLPDWSLNFSAFNWLNQAPLHDLNMTHFISVLLVAVVLLIGGYIGYQKRDLQER</sequence>
<keyword evidence="1" id="KW-0472">Membrane</keyword>
<dbReference type="AlphaFoldDB" id="X0PR31"/>
<dbReference type="Proteomes" id="UP000051236">
    <property type="component" value="Unassembled WGS sequence"/>
</dbReference>
<feature type="transmembrane region" description="Helical" evidence="1">
    <location>
        <begin position="437"/>
        <end position="458"/>
    </location>
</feature>
<dbReference type="PATRIC" id="fig|1423734.3.peg.1260"/>
<feature type="transmembrane region" description="Helical" evidence="1">
    <location>
        <begin position="20"/>
        <end position="40"/>
    </location>
</feature>
<comment type="caution">
    <text evidence="2">The sequence shown here is derived from an EMBL/GenBank/DDBJ whole genome shotgun (WGS) entry which is preliminary data.</text>
</comment>
<feature type="transmembrane region" description="Helical" evidence="1">
    <location>
        <begin position="465"/>
        <end position="483"/>
    </location>
</feature>
<protein>
    <recommendedName>
        <fullName evidence="4">ABC transporter permease</fullName>
    </recommendedName>
</protein>
<accession>X0PR31</accession>
<dbReference type="OrthoDB" id="2014935at2"/>
<name>X0PR31_9LACO</name>
<feature type="transmembrane region" description="Helical" evidence="1">
    <location>
        <begin position="61"/>
        <end position="81"/>
    </location>
</feature>
<feature type="transmembrane region" description="Helical" evidence="1">
    <location>
        <begin position="346"/>
        <end position="373"/>
    </location>
</feature>
<evidence type="ECO:0008006" key="4">
    <source>
        <dbReference type="Google" id="ProtNLM"/>
    </source>
</evidence>
<keyword evidence="3" id="KW-1185">Reference proteome</keyword>
<evidence type="ECO:0000256" key="1">
    <source>
        <dbReference type="SAM" id="Phobius"/>
    </source>
</evidence>
<keyword evidence="1" id="KW-0812">Transmembrane</keyword>
<feature type="transmembrane region" description="Helical" evidence="1">
    <location>
        <begin position="165"/>
        <end position="185"/>
    </location>
</feature>
<feature type="transmembrane region" description="Helical" evidence="1">
    <location>
        <begin position="197"/>
        <end position="213"/>
    </location>
</feature>
<evidence type="ECO:0000313" key="2">
    <source>
        <dbReference type="EMBL" id="KRM35120.1"/>
    </source>
</evidence>
<feature type="transmembrane region" description="Helical" evidence="1">
    <location>
        <begin position="87"/>
        <end position="105"/>
    </location>
</feature>
<dbReference type="eggNOG" id="COG3559">
    <property type="taxonomic scope" value="Bacteria"/>
</dbReference>
<gene>
    <name evidence="2" type="ORF">FC83_GL001247</name>
</gene>
<reference evidence="2 3" key="1">
    <citation type="journal article" date="2015" name="Genome Announc.">
        <title>Expanding the biotechnology potential of lactobacilli through comparative genomics of 213 strains and associated genera.</title>
        <authorList>
            <person name="Sun Z."/>
            <person name="Harris H.M."/>
            <person name="McCann A."/>
            <person name="Guo C."/>
            <person name="Argimon S."/>
            <person name="Zhang W."/>
            <person name="Yang X."/>
            <person name="Jeffery I.B."/>
            <person name="Cooney J.C."/>
            <person name="Kagawa T.F."/>
            <person name="Liu W."/>
            <person name="Song Y."/>
            <person name="Salvetti E."/>
            <person name="Wrobel A."/>
            <person name="Rasinkangas P."/>
            <person name="Parkhill J."/>
            <person name="Rea M.C."/>
            <person name="O'Sullivan O."/>
            <person name="Ritari J."/>
            <person name="Douillard F.P."/>
            <person name="Paul Ross R."/>
            <person name="Yang R."/>
            <person name="Briner A.E."/>
            <person name="Felis G.E."/>
            <person name="de Vos W.M."/>
            <person name="Barrangou R."/>
            <person name="Klaenhammer T.R."/>
            <person name="Caufield P.W."/>
            <person name="Cui Y."/>
            <person name="Zhang H."/>
            <person name="O'Toole P.W."/>
        </authorList>
    </citation>
    <scope>NUCLEOTIDE SEQUENCE [LARGE SCALE GENOMIC DNA]</scope>
    <source>
        <strain evidence="2 3">DSM 18527</strain>
    </source>
</reference>